<keyword evidence="10" id="KW-0539">Nucleus</keyword>
<feature type="compositionally biased region" description="Polar residues" evidence="13">
    <location>
        <begin position="1374"/>
        <end position="1383"/>
    </location>
</feature>
<dbReference type="GO" id="GO:0043068">
    <property type="term" value="P:positive regulation of programmed cell death"/>
    <property type="evidence" value="ECO:0007669"/>
    <property type="project" value="UniProtKB-ARBA"/>
</dbReference>
<protein>
    <recommendedName>
        <fullName evidence="3">ADP-ribosyl cyclase/cyclic ADP-ribose hydrolase</fullName>
        <ecNumber evidence="3">3.2.2.6</ecNumber>
    </recommendedName>
</protein>
<dbReference type="InterPro" id="IPR058192">
    <property type="entry name" value="WHD_ROQ1-like"/>
</dbReference>
<dbReference type="InterPro" id="IPR000157">
    <property type="entry name" value="TIR_dom"/>
</dbReference>
<dbReference type="InterPro" id="IPR003591">
    <property type="entry name" value="Leu-rich_rpt_typical-subtyp"/>
</dbReference>
<dbReference type="Gene3D" id="3.40.50.300">
    <property type="entry name" value="P-loop containing nucleotide triphosphate hydrolases"/>
    <property type="match status" value="1"/>
</dbReference>
<keyword evidence="4" id="KW-0963">Cytoplasm</keyword>
<feature type="compositionally biased region" description="Basic and acidic residues" evidence="13">
    <location>
        <begin position="1389"/>
        <end position="1404"/>
    </location>
</feature>
<dbReference type="SMART" id="SM00255">
    <property type="entry name" value="TIR"/>
    <property type="match status" value="1"/>
</dbReference>
<evidence type="ECO:0000256" key="10">
    <source>
        <dbReference type="ARBA" id="ARBA00023242"/>
    </source>
</evidence>
<feature type="domain" description="TIR" evidence="14">
    <location>
        <begin position="23"/>
        <end position="191"/>
    </location>
</feature>
<evidence type="ECO:0000256" key="5">
    <source>
        <dbReference type="ARBA" id="ARBA00022614"/>
    </source>
</evidence>
<keyword evidence="5" id="KW-0433">Leucine-rich repeat</keyword>
<comment type="similarity">
    <text evidence="12">Belongs to the disease resistance TIR-NB-LRR family.</text>
</comment>
<name>A0AA38YSY7_VITRO</name>
<dbReference type="InterPro" id="IPR044974">
    <property type="entry name" value="Disease_R_plants"/>
</dbReference>
<dbReference type="PRINTS" id="PR00364">
    <property type="entry name" value="DISEASERSIST"/>
</dbReference>
<dbReference type="GO" id="GO:0007165">
    <property type="term" value="P:signal transduction"/>
    <property type="evidence" value="ECO:0007669"/>
    <property type="project" value="InterPro"/>
</dbReference>
<dbReference type="PANTHER" id="PTHR11017">
    <property type="entry name" value="LEUCINE-RICH REPEAT-CONTAINING PROTEIN"/>
    <property type="match status" value="1"/>
</dbReference>
<dbReference type="GO" id="GO:0005634">
    <property type="term" value="C:nucleus"/>
    <property type="evidence" value="ECO:0007669"/>
    <property type="project" value="UniProtKB-SubCell"/>
</dbReference>
<dbReference type="Pfam" id="PF00931">
    <property type="entry name" value="NB-ARC"/>
    <property type="match status" value="1"/>
</dbReference>
<dbReference type="GO" id="GO:0050832">
    <property type="term" value="P:defense response to fungus"/>
    <property type="evidence" value="ECO:0007669"/>
    <property type="project" value="UniProtKB-ARBA"/>
</dbReference>
<dbReference type="PROSITE" id="PS50104">
    <property type="entry name" value="TIR"/>
    <property type="match status" value="1"/>
</dbReference>
<dbReference type="InterPro" id="IPR032675">
    <property type="entry name" value="LRR_dom_sf"/>
</dbReference>
<dbReference type="SMART" id="SM00369">
    <property type="entry name" value="LRR_TYP"/>
    <property type="match status" value="8"/>
</dbReference>
<dbReference type="InterPro" id="IPR027417">
    <property type="entry name" value="P-loop_NTPase"/>
</dbReference>
<evidence type="ECO:0000256" key="1">
    <source>
        <dbReference type="ARBA" id="ARBA00004123"/>
    </source>
</evidence>
<dbReference type="Pfam" id="PF23598">
    <property type="entry name" value="LRR_14"/>
    <property type="match status" value="2"/>
</dbReference>
<evidence type="ECO:0000313" key="16">
    <source>
        <dbReference type="Proteomes" id="UP001168098"/>
    </source>
</evidence>
<keyword evidence="6" id="KW-0677">Repeat</keyword>
<dbReference type="GO" id="GO:0061809">
    <property type="term" value="F:NAD+ nucleosidase activity, cyclic ADP-ribose generating"/>
    <property type="evidence" value="ECO:0007669"/>
    <property type="project" value="UniProtKB-EC"/>
</dbReference>
<dbReference type="Gene3D" id="3.40.50.10140">
    <property type="entry name" value="Toll/interleukin-1 receptor homology (TIR) domain"/>
    <property type="match status" value="1"/>
</dbReference>
<sequence>MASANTQIVSDSPSSSSKSTHQFTYEVFLSFRGEDTRYGFTDHLYGAFISHGIRTFRDDEELERGGVIASDILSAIEESKIFVIIFSEDYATSRWCLDELVRIFECTATEERLILPVFYHVDPSEVREQSGSYEKAFVDHEKEADEEKKEKIQKWRIALRKAANLAGYDLQKYGYETRLIKEIVDVILRELNSKLLLHVSKNIVGMNFHLEELKSLIKIESNDVRMIGIYGLGGIGKTTIAKVVYNNISGQFESRIFLENVRERSKDHSSLLQLQKELLNGVVKGKYQKISNIHEGVNVLRNRFLSKRVLLILDDVDKSEQLQFLVGEHGWFGPRSRIIITSRDQHLLEEYEVDASYEVKVLDYEESMQLFCLHAFKQNILRKDYVDLSNDVVNYVNGLPLALEILGSFLFNKSKLEWESTLQKLKRKPNMNVQNVLKISFDGLDEIEKEIFLDVACFFKGWNEIDVTRLLDHAKIVIRVLSDKCLITLSQNIIWMHDLVQEMGREIVRQNHPKEPGKWSRLWDPDDICLVLRRKMGTEAIEGIFLDMSKSREISFTTEAFRRMERLRLFKVYWSHGFVNYMGKEYQKLLLPEDFEIPSHDLRYLHWEGYSLKSLPSNFHGENLIELNLKHSNIEQLWEGKKYLEELKMLTLSESQQLNEIPHFSNMPNLEQLNIELCEKLDKVDSSIGILKKLTLLNLRGCQKISSLPSTIQNLVSLKRLYLHSTAIDELPSSIHHLTQLQTLSIRGCKNLRSLPSSICRLKSLEELDLYGCSNLETFPEIMENMEWLMELNLSGTHVKELPPSIEYLNHLTHLELRCCQNLRSLPSSIWRLKSLEELDLFGCSNLETFPEIMEDMECLIELNLSGTCIKELPLSIGYLNHLTSLGLQCCQNLRSLPSSICRLKSLEYLNLYYCSNLEIFPEIKENMECLIKLDLSGTRIKELPSSIEYLNHLTSMRLVGCENLRSLPSSICRLKFLEKLDLYGCSHLETFPEIMEDMECLKKLDLSGTSIKELPSSIGCLNHLTSFRLSHCTNLRSLPSSIGRLKSLAELSLSGRPNRVTEDMENLRNPGLSKIEQLFPSRNNIHHIPSAISQLCNLECLDISHCKMLEEIPDLPSSLREIDAHGCTGLGTLSSPSSLLWSSLLKWFKKVETSFEWGRINLGSNGIPRWVLHQEVGSQIRIELPMNCYHDDHFLGFGFFCLYEPVVDLNLSLKFDEDLDEKAYAYKGASWCECHDINSGESDEVWVVYCPKIAIRDKLQSNQYKHLHASFDACIIDCSKNIKSCGIHLVYSQDYQQNHISSDFLGTQDDEDNHMPMLNFPKNSADNRSTAKGIKRSHDDGVHDQAEEPYHKRLRESNTQDDEDNHMPMLNFPKNSADNRSTAKGIKRSHDDGVHDQAEEPYHKRLRESNTYLNF</sequence>
<dbReference type="GO" id="GO:0005737">
    <property type="term" value="C:cytoplasm"/>
    <property type="evidence" value="ECO:0007669"/>
    <property type="project" value="UniProtKB-SubCell"/>
</dbReference>
<proteinExistence type="inferred from homology"/>
<dbReference type="Pfam" id="PF20160">
    <property type="entry name" value="C-JID"/>
    <property type="match status" value="1"/>
</dbReference>
<comment type="caution">
    <text evidence="15">The sequence shown here is derived from an EMBL/GenBank/DDBJ whole genome shotgun (WGS) entry which is preliminary data.</text>
</comment>
<evidence type="ECO:0000256" key="6">
    <source>
        <dbReference type="ARBA" id="ARBA00022737"/>
    </source>
</evidence>
<evidence type="ECO:0000256" key="4">
    <source>
        <dbReference type="ARBA" id="ARBA00022490"/>
    </source>
</evidence>
<dbReference type="InterPro" id="IPR058546">
    <property type="entry name" value="RPS4B/Roq1-like_LRR"/>
</dbReference>
<dbReference type="EMBL" id="JARBHA010000018">
    <property type="protein sequence ID" value="KAJ9676111.1"/>
    <property type="molecule type" value="Genomic_DNA"/>
</dbReference>
<evidence type="ECO:0000256" key="7">
    <source>
        <dbReference type="ARBA" id="ARBA00022801"/>
    </source>
</evidence>
<organism evidence="15 16">
    <name type="scientific">Vitis rotundifolia</name>
    <name type="common">Muscadine grape</name>
    <dbReference type="NCBI Taxonomy" id="103349"/>
    <lineage>
        <taxon>Eukaryota</taxon>
        <taxon>Viridiplantae</taxon>
        <taxon>Streptophyta</taxon>
        <taxon>Embryophyta</taxon>
        <taxon>Tracheophyta</taxon>
        <taxon>Spermatophyta</taxon>
        <taxon>Magnoliopsida</taxon>
        <taxon>eudicotyledons</taxon>
        <taxon>Gunneridae</taxon>
        <taxon>Pentapetalae</taxon>
        <taxon>rosids</taxon>
        <taxon>Vitales</taxon>
        <taxon>Vitaceae</taxon>
        <taxon>Viteae</taxon>
        <taxon>Vitis</taxon>
    </lineage>
</organism>
<feature type="compositionally biased region" description="Basic and acidic residues" evidence="13">
    <location>
        <begin position="1337"/>
        <end position="1359"/>
    </location>
</feature>
<dbReference type="Pfam" id="PF01582">
    <property type="entry name" value="TIR"/>
    <property type="match status" value="1"/>
</dbReference>
<comment type="catalytic activity">
    <reaction evidence="11">
        <text>NAD(+) + H2O = ADP-D-ribose + nicotinamide + H(+)</text>
        <dbReference type="Rhea" id="RHEA:16301"/>
        <dbReference type="ChEBI" id="CHEBI:15377"/>
        <dbReference type="ChEBI" id="CHEBI:15378"/>
        <dbReference type="ChEBI" id="CHEBI:17154"/>
        <dbReference type="ChEBI" id="CHEBI:57540"/>
        <dbReference type="ChEBI" id="CHEBI:57967"/>
        <dbReference type="EC" id="3.2.2.6"/>
    </reaction>
    <physiologicalReaction direction="left-to-right" evidence="11">
        <dbReference type="Rhea" id="RHEA:16302"/>
    </physiologicalReaction>
</comment>
<evidence type="ECO:0000256" key="8">
    <source>
        <dbReference type="ARBA" id="ARBA00022821"/>
    </source>
</evidence>
<dbReference type="SUPFAM" id="SSF52200">
    <property type="entry name" value="Toll/Interleukin receptor TIR domain"/>
    <property type="match status" value="1"/>
</dbReference>
<dbReference type="Gene3D" id="1.10.8.430">
    <property type="entry name" value="Helical domain of apoptotic protease-activating factors"/>
    <property type="match status" value="1"/>
</dbReference>
<comment type="subcellular location">
    <subcellularLocation>
        <location evidence="2">Cytoplasm</location>
    </subcellularLocation>
    <subcellularLocation>
        <location evidence="1">Nucleus</location>
    </subcellularLocation>
</comment>
<evidence type="ECO:0000259" key="14">
    <source>
        <dbReference type="PROSITE" id="PS50104"/>
    </source>
</evidence>
<dbReference type="InterPro" id="IPR045344">
    <property type="entry name" value="C-JID"/>
</dbReference>
<dbReference type="EC" id="3.2.2.6" evidence="3"/>
<dbReference type="InterPro" id="IPR042197">
    <property type="entry name" value="Apaf_helical"/>
</dbReference>
<dbReference type="Pfam" id="PF00560">
    <property type="entry name" value="LRR_1"/>
    <property type="match status" value="1"/>
</dbReference>
<feature type="compositionally biased region" description="Polar residues" evidence="13">
    <location>
        <begin position="1322"/>
        <end position="1331"/>
    </location>
</feature>
<reference evidence="15 16" key="1">
    <citation type="journal article" date="2023" name="BMC Biotechnol.">
        <title>Vitis rotundifolia cv Carlos genome sequencing.</title>
        <authorList>
            <person name="Huff M."/>
            <person name="Hulse-Kemp A."/>
            <person name="Scheffler B."/>
            <person name="Youngblood R."/>
            <person name="Simpson S."/>
            <person name="Babiker E."/>
            <person name="Staton M."/>
        </authorList>
    </citation>
    <scope>NUCLEOTIDE SEQUENCE [LARGE SCALE GENOMIC DNA]</scope>
    <source>
        <tissue evidence="15">Leaf</tissue>
    </source>
</reference>
<dbReference type="SUPFAM" id="SSF52540">
    <property type="entry name" value="P-loop containing nucleoside triphosphate hydrolases"/>
    <property type="match status" value="1"/>
</dbReference>
<keyword evidence="7" id="KW-0378">Hydrolase</keyword>
<dbReference type="GO" id="GO:0043531">
    <property type="term" value="F:ADP binding"/>
    <property type="evidence" value="ECO:0007669"/>
    <property type="project" value="InterPro"/>
</dbReference>
<evidence type="ECO:0000256" key="9">
    <source>
        <dbReference type="ARBA" id="ARBA00023027"/>
    </source>
</evidence>
<dbReference type="Pfam" id="PF23286">
    <property type="entry name" value="LRR_13"/>
    <property type="match status" value="1"/>
</dbReference>
<evidence type="ECO:0000256" key="12">
    <source>
        <dbReference type="ARBA" id="ARBA00061488"/>
    </source>
</evidence>
<dbReference type="InterPro" id="IPR002182">
    <property type="entry name" value="NB-ARC"/>
</dbReference>
<accession>A0AA38YSY7</accession>
<evidence type="ECO:0000256" key="2">
    <source>
        <dbReference type="ARBA" id="ARBA00004496"/>
    </source>
</evidence>
<dbReference type="FunFam" id="3.40.50.10140:FF:000007">
    <property type="entry name" value="Disease resistance protein (TIR-NBS-LRR class)"/>
    <property type="match status" value="1"/>
</dbReference>
<evidence type="ECO:0000256" key="3">
    <source>
        <dbReference type="ARBA" id="ARBA00011982"/>
    </source>
</evidence>
<feature type="region of interest" description="Disordered" evidence="13">
    <location>
        <begin position="1307"/>
        <end position="1416"/>
    </location>
</feature>
<dbReference type="InterPro" id="IPR035897">
    <property type="entry name" value="Toll_tir_struct_dom_sf"/>
</dbReference>
<keyword evidence="9" id="KW-0520">NAD</keyword>
<evidence type="ECO:0000313" key="15">
    <source>
        <dbReference type="EMBL" id="KAJ9676111.1"/>
    </source>
</evidence>
<dbReference type="InterPro" id="IPR011713">
    <property type="entry name" value="Leu-rich_rpt_3"/>
</dbReference>
<dbReference type="SUPFAM" id="SSF52058">
    <property type="entry name" value="L domain-like"/>
    <property type="match status" value="2"/>
</dbReference>
<dbReference type="InterPro" id="IPR055414">
    <property type="entry name" value="LRR_R13L4/SHOC2-like"/>
</dbReference>
<dbReference type="Pfam" id="PF07725">
    <property type="entry name" value="LRR_3"/>
    <property type="match status" value="1"/>
</dbReference>
<keyword evidence="16" id="KW-1185">Reference proteome</keyword>
<evidence type="ECO:0000256" key="11">
    <source>
        <dbReference type="ARBA" id="ARBA00047304"/>
    </source>
</evidence>
<gene>
    <name evidence="15" type="ORF">PVL29_024891</name>
</gene>
<evidence type="ECO:0000256" key="13">
    <source>
        <dbReference type="SAM" id="MobiDB-lite"/>
    </source>
</evidence>
<keyword evidence="8" id="KW-0611">Plant defense</keyword>
<dbReference type="PANTHER" id="PTHR11017:SF570">
    <property type="entry name" value="DISEASE RESISTANCE PROTEIN (TIR-NBS CLASS)-RELATED"/>
    <property type="match status" value="1"/>
</dbReference>
<dbReference type="Pfam" id="PF23282">
    <property type="entry name" value="WHD_ROQ1"/>
    <property type="match status" value="1"/>
</dbReference>
<dbReference type="Gene3D" id="3.80.10.10">
    <property type="entry name" value="Ribonuclease Inhibitor"/>
    <property type="match status" value="3"/>
</dbReference>
<dbReference type="InterPro" id="IPR001611">
    <property type="entry name" value="Leu-rich_rpt"/>
</dbReference>
<dbReference type="Proteomes" id="UP001168098">
    <property type="component" value="Unassembled WGS sequence"/>
</dbReference>